<evidence type="ECO:0000256" key="1">
    <source>
        <dbReference type="SAM" id="Phobius"/>
    </source>
</evidence>
<reference evidence="3" key="1">
    <citation type="submission" date="2021-05" db="EMBL/GenBank/DDBJ databases">
        <title>Genomic insights into ecological role and evolution of a novel Thermoplasmata order Candidatus Sysuiplasmatales.</title>
        <authorList>
            <person name="Yuan Y."/>
        </authorList>
    </citation>
    <scope>NUCLEOTIDE SEQUENCE</scope>
    <source>
        <strain evidence="3">TUT19-bin139</strain>
        <strain evidence="2">YP2-bin.285</strain>
    </source>
</reference>
<comment type="caution">
    <text evidence="3">The sequence shown here is derived from an EMBL/GenBank/DDBJ whole genome shotgun (WGS) entry which is preliminary data.</text>
</comment>
<dbReference type="Proteomes" id="UP000750197">
    <property type="component" value="Unassembled WGS sequence"/>
</dbReference>
<sequence length="85" mass="9980">MDNRNSSFDFTETTYDVQRKLEERFRNIGKGKYGRIFKMAKKPTMEEYVRVVKLVALGLILIGALGFLLYWLWTYFPAYVPGIFG</sequence>
<dbReference type="SUPFAM" id="SSF103456">
    <property type="entry name" value="Preprotein translocase SecE subunit"/>
    <property type="match status" value="1"/>
</dbReference>
<keyword evidence="1" id="KW-0472">Membrane</keyword>
<name>A0A8J7YVJ6_9ARCH</name>
<gene>
    <name evidence="2" type="ORF">J9259_06885</name>
    <name evidence="3" type="ORF">KIY12_03095</name>
</gene>
<evidence type="ECO:0000313" key="3">
    <source>
        <dbReference type="EMBL" id="MBX8643699.1"/>
    </source>
</evidence>
<protein>
    <submittedName>
        <fullName evidence="3">Protein translocase SEC61 complex subunit gamma</fullName>
    </submittedName>
</protein>
<accession>A0A8J7YVJ6</accession>
<dbReference type="GO" id="GO:0016020">
    <property type="term" value="C:membrane"/>
    <property type="evidence" value="ECO:0007669"/>
    <property type="project" value="InterPro"/>
</dbReference>
<keyword evidence="1" id="KW-0812">Transmembrane</keyword>
<evidence type="ECO:0000313" key="4">
    <source>
        <dbReference type="Proteomes" id="UP000750197"/>
    </source>
</evidence>
<evidence type="ECO:0000313" key="2">
    <source>
        <dbReference type="EMBL" id="MBX8632224.1"/>
    </source>
</evidence>
<dbReference type="InterPro" id="IPR023391">
    <property type="entry name" value="Prot_translocase_SecE_dom_sf"/>
</dbReference>
<dbReference type="EMBL" id="JAHEAC010000017">
    <property type="protein sequence ID" value="MBX8643699.1"/>
    <property type="molecule type" value="Genomic_DNA"/>
</dbReference>
<dbReference type="NCBIfam" id="TIGR00327">
    <property type="entry name" value="secE_euk_arch"/>
    <property type="match status" value="1"/>
</dbReference>
<dbReference type="EMBL" id="JAGVSJ010000018">
    <property type="protein sequence ID" value="MBX8632224.1"/>
    <property type="molecule type" value="Genomic_DNA"/>
</dbReference>
<dbReference type="GO" id="GO:0008320">
    <property type="term" value="F:protein transmembrane transporter activity"/>
    <property type="evidence" value="ECO:0007669"/>
    <property type="project" value="InterPro"/>
</dbReference>
<proteinExistence type="predicted"/>
<dbReference type="AlphaFoldDB" id="A0A8J7YVJ6"/>
<dbReference type="Gene3D" id="1.20.5.820">
    <property type="entry name" value="Preprotein translocase SecE subunit"/>
    <property type="match status" value="1"/>
</dbReference>
<dbReference type="InterPro" id="IPR008158">
    <property type="entry name" value="Translocase_Sec61-g"/>
</dbReference>
<organism evidence="3 4">
    <name type="scientific">Candidatus Sysuiplasma superficiale</name>
    <dbReference type="NCBI Taxonomy" id="2823368"/>
    <lineage>
        <taxon>Archaea</taxon>
        <taxon>Methanobacteriati</taxon>
        <taxon>Thermoplasmatota</taxon>
        <taxon>Thermoplasmata</taxon>
        <taxon>Candidatus Sysuiplasmatales</taxon>
        <taxon>Candidatus Sysuiplasmataceae</taxon>
        <taxon>Candidatus Sysuiplasma</taxon>
    </lineage>
</organism>
<keyword evidence="1" id="KW-1133">Transmembrane helix</keyword>
<feature type="transmembrane region" description="Helical" evidence="1">
    <location>
        <begin position="51"/>
        <end position="73"/>
    </location>
</feature>
<dbReference type="Proteomes" id="UP000716004">
    <property type="component" value="Unassembled WGS sequence"/>
</dbReference>